<evidence type="ECO:0000256" key="2">
    <source>
        <dbReference type="ARBA" id="ARBA00008668"/>
    </source>
</evidence>
<keyword evidence="6" id="KW-0442">Lipid degradation</keyword>
<name>V7BTR9_PHAVU</name>
<evidence type="ECO:0000256" key="5">
    <source>
        <dbReference type="ARBA" id="ARBA00022801"/>
    </source>
</evidence>
<dbReference type="STRING" id="3885.V7BTR9"/>
<keyword evidence="9" id="KW-1185">Reference proteome</keyword>
<dbReference type="GO" id="GO:0016042">
    <property type="term" value="P:lipid catabolic process"/>
    <property type="evidence" value="ECO:0007669"/>
    <property type="project" value="UniProtKB-KW"/>
</dbReference>
<dbReference type="OMA" id="CVEWINN"/>
<dbReference type="Pfam" id="PF00657">
    <property type="entry name" value="Lipase_GDSL"/>
    <property type="match status" value="1"/>
</dbReference>
<proteinExistence type="inferred from homology"/>
<dbReference type="PANTHER" id="PTHR45650">
    <property type="entry name" value="GDSL-LIKE LIPASE/ACYLHYDROLASE-RELATED"/>
    <property type="match status" value="1"/>
</dbReference>
<evidence type="ECO:0000256" key="6">
    <source>
        <dbReference type="ARBA" id="ARBA00022963"/>
    </source>
</evidence>
<comment type="similarity">
    <text evidence="2">Belongs to the 'GDSL' lipolytic enzyme family.</text>
</comment>
<evidence type="ECO:0000256" key="3">
    <source>
        <dbReference type="ARBA" id="ARBA00022525"/>
    </source>
</evidence>
<dbReference type="GO" id="GO:0016788">
    <property type="term" value="F:hydrolase activity, acting on ester bonds"/>
    <property type="evidence" value="ECO:0007669"/>
    <property type="project" value="InterPro"/>
</dbReference>
<reference evidence="9" key="1">
    <citation type="journal article" date="2014" name="Nat. Genet.">
        <title>A reference genome for common bean and genome-wide analysis of dual domestications.</title>
        <authorList>
            <person name="Schmutz J."/>
            <person name="McClean P.E."/>
            <person name="Mamidi S."/>
            <person name="Wu G.A."/>
            <person name="Cannon S.B."/>
            <person name="Grimwood J."/>
            <person name="Jenkins J."/>
            <person name="Shu S."/>
            <person name="Song Q."/>
            <person name="Chavarro C."/>
            <person name="Torres-Torres M."/>
            <person name="Geffroy V."/>
            <person name="Moghaddam S.M."/>
            <person name="Gao D."/>
            <person name="Abernathy B."/>
            <person name="Barry K."/>
            <person name="Blair M."/>
            <person name="Brick M.A."/>
            <person name="Chovatia M."/>
            <person name="Gepts P."/>
            <person name="Goodstein D.M."/>
            <person name="Gonzales M."/>
            <person name="Hellsten U."/>
            <person name="Hyten D.L."/>
            <person name="Jia G."/>
            <person name="Kelly J.D."/>
            <person name="Kudrna D."/>
            <person name="Lee R."/>
            <person name="Richard M.M."/>
            <person name="Miklas P.N."/>
            <person name="Osorno J.M."/>
            <person name="Rodrigues J."/>
            <person name="Thareau V."/>
            <person name="Urrea C.A."/>
            <person name="Wang M."/>
            <person name="Yu Y."/>
            <person name="Zhang M."/>
            <person name="Wing R.A."/>
            <person name="Cregan P.B."/>
            <person name="Rokhsar D.S."/>
            <person name="Jackson S.A."/>
        </authorList>
    </citation>
    <scope>NUCLEOTIDE SEQUENCE [LARGE SCALE GENOMIC DNA]</scope>
    <source>
        <strain evidence="9">cv. G19833</strain>
    </source>
</reference>
<keyword evidence="5" id="KW-0378">Hydrolase</keyword>
<accession>V7BTR9</accession>
<dbReference type="AlphaFoldDB" id="V7BTR9"/>
<keyword evidence="4" id="KW-0732">Signal</keyword>
<dbReference type="Gramene" id="ESW19961">
    <property type="protein sequence ID" value="ESW19961"/>
    <property type="gene ID" value="PHAVU_006G1693000g"/>
</dbReference>
<comment type="subcellular location">
    <subcellularLocation>
        <location evidence="1">Secreted</location>
    </subcellularLocation>
</comment>
<dbReference type="InterPro" id="IPR036514">
    <property type="entry name" value="SGNH_hydro_sf"/>
</dbReference>
<evidence type="ECO:0000313" key="9">
    <source>
        <dbReference type="Proteomes" id="UP000000226"/>
    </source>
</evidence>
<dbReference type="InterPro" id="IPR051238">
    <property type="entry name" value="GDSL_esterase/lipase"/>
</dbReference>
<dbReference type="Proteomes" id="UP000000226">
    <property type="component" value="Chromosome 6"/>
</dbReference>
<feature type="non-terminal residue" evidence="8">
    <location>
        <position position="1"/>
    </location>
</feature>
<keyword evidence="7" id="KW-0443">Lipid metabolism</keyword>
<gene>
    <name evidence="8" type="ORF">PHAVU_006G1693000g</name>
</gene>
<evidence type="ECO:0008006" key="10">
    <source>
        <dbReference type="Google" id="ProtNLM"/>
    </source>
</evidence>
<evidence type="ECO:0000256" key="7">
    <source>
        <dbReference type="ARBA" id="ARBA00023098"/>
    </source>
</evidence>
<organism evidence="8 9">
    <name type="scientific">Phaseolus vulgaris</name>
    <name type="common">Kidney bean</name>
    <name type="synonym">French bean</name>
    <dbReference type="NCBI Taxonomy" id="3885"/>
    <lineage>
        <taxon>Eukaryota</taxon>
        <taxon>Viridiplantae</taxon>
        <taxon>Streptophyta</taxon>
        <taxon>Embryophyta</taxon>
        <taxon>Tracheophyta</taxon>
        <taxon>Spermatophyta</taxon>
        <taxon>Magnoliopsida</taxon>
        <taxon>eudicotyledons</taxon>
        <taxon>Gunneridae</taxon>
        <taxon>Pentapetalae</taxon>
        <taxon>rosids</taxon>
        <taxon>fabids</taxon>
        <taxon>Fabales</taxon>
        <taxon>Fabaceae</taxon>
        <taxon>Papilionoideae</taxon>
        <taxon>50 kb inversion clade</taxon>
        <taxon>NPAAA clade</taxon>
        <taxon>indigoferoid/millettioid clade</taxon>
        <taxon>Phaseoleae</taxon>
        <taxon>Phaseolus</taxon>
    </lineage>
</organism>
<dbReference type="OrthoDB" id="1683520at2759"/>
<dbReference type="EMBL" id="CM002293">
    <property type="protein sequence ID" value="ESW19961.1"/>
    <property type="molecule type" value="Genomic_DNA"/>
</dbReference>
<dbReference type="PANTHER" id="PTHR45650:SF75">
    <property type="entry name" value="GDSL-LIKE LIPASE_ACYLHYDROLASE"/>
    <property type="match status" value="1"/>
</dbReference>
<sequence>ELHESGARKVVLVGLGALGCIPRFTSRNGSCVDEFNEAAFLFSNKLNSEVNTLNNKFTDSSFIFINSSSALDLEKFGFTVADTPCCRTREDGQCVRNETPCPNRNEYVFYDEFHITEAVHRLIAIGSYDQIKPLVQHSTNPPLQ</sequence>
<dbReference type="InterPro" id="IPR001087">
    <property type="entry name" value="GDSL"/>
</dbReference>
<dbReference type="Gene3D" id="3.40.50.1110">
    <property type="entry name" value="SGNH hydrolase"/>
    <property type="match status" value="1"/>
</dbReference>
<evidence type="ECO:0000313" key="8">
    <source>
        <dbReference type="EMBL" id="ESW19961.1"/>
    </source>
</evidence>
<evidence type="ECO:0000256" key="1">
    <source>
        <dbReference type="ARBA" id="ARBA00004613"/>
    </source>
</evidence>
<evidence type="ECO:0000256" key="4">
    <source>
        <dbReference type="ARBA" id="ARBA00022729"/>
    </source>
</evidence>
<dbReference type="eggNOG" id="ENOG502SIKN">
    <property type="taxonomic scope" value="Eukaryota"/>
</dbReference>
<dbReference type="GO" id="GO:0005576">
    <property type="term" value="C:extracellular region"/>
    <property type="evidence" value="ECO:0007669"/>
    <property type="project" value="UniProtKB-SubCell"/>
</dbReference>
<protein>
    <recommendedName>
        <fullName evidence="10">GDSL esterase/lipase</fullName>
    </recommendedName>
</protein>
<keyword evidence="3" id="KW-0964">Secreted</keyword>